<dbReference type="EMBL" id="BMAO01001230">
    <property type="protein sequence ID" value="GFQ71767.1"/>
    <property type="molecule type" value="Genomic_DNA"/>
</dbReference>
<feature type="domain" description="MATH" evidence="1">
    <location>
        <begin position="11"/>
        <end position="133"/>
    </location>
</feature>
<dbReference type="InterPro" id="IPR008974">
    <property type="entry name" value="TRAF-like"/>
</dbReference>
<sequence length="491" mass="56965">MATNTEYNLATFTFIWTIENYPKLDYNGKVMSPKFALDSMKRTSWYVEIIMSHYLNLFECALWRDEDRGPPIIEIEFELSILSADGTPLIEKMKKGAFKKGTGVRVTGFKEMGFFSRRTEFVPRNSLTLRCRIWRKDAKISSIDLHLARTRLGMECKSFMWILHDLSSLQPFEERPRTLRFTINGFEAFLRLCLFLAEKDNMEYLWLKITDTSATRKFHISWEISLVGVDGKAHACEKNYGDMGCPKSKELLVRVFSKSTLRSYTSHLFPFDAVCLKCEVEVGIGDIWNRIEFLKLDVSDSKMDDTAEDSHCHVAKETIKNVSSIDNDFQELTLSSQENNPSTQGSILRDMLATNKDEGGRASRTPDEKYKTFCHLIEYVEKDSLPPTDWKSVSDLLVQAEEFELGNLTDACFTFLRNNLSLSNICDVIKLAYSYSKKDFRRAVETYFLEHDTKILNSRVWKTFKQDNPRDALKILERVYMQKIQVFEFSV</sequence>
<keyword evidence="3" id="KW-1185">Reference proteome</keyword>
<protein>
    <submittedName>
        <fullName evidence="2">TD and POZ domain-containing protein 4</fullName>
    </submittedName>
</protein>
<dbReference type="InterPro" id="IPR011333">
    <property type="entry name" value="SKP1/BTB/POZ_sf"/>
</dbReference>
<dbReference type="AlphaFoldDB" id="A0A8X6F6J7"/>
<organism evidence="2 3">
    <name type="scientific">Trichonephila clavata</name>
    <name type="common">Joro spider</name>
    <name type="synonym">Nephila clavata</name>
    <dbReference type="NCBI Taxonomy" id="2740835"/>
    <lineage>
        <taxon>Eukaryota</taxon>
        <taxon>Metazoa</taxon>
        <taxon>Ecdysozoa</taxon>
        <taxon>Arthropoda</taxon>
        <taxon>Chelicerata</taxon>
        <taxon>Arachnida</taxon>
        <taxon>Araneae</taxon>
        <taxon>Araneomorphae</taxon>
        <taxon>Entelegynae</taxon>
        <taxon>Araneoidea</taxon>
        <taxon>Nephilidae</taxon>
        <taxon>Trichonephila</taxon>
    </lineage>
</organism>
<evidence type="ECO:0000313" key="2">
    <source>
        <dbReference type="EMBL" id="GFQ71767.1"/>
    </source>
</evidence>
<reference evidence="2" key="1">
    <citation type="submission" date="2020-07" db="EMBL/GenBank/DDBJ databases">
        <title>Multicomponent nature underlies the extraordinary mechanical properties of spider dragline silk.</title>
        <authorList>
            <person name="Kono N."/>
            <person name="Nakamura H."/>
            <person name="Mori M."/>
            <person name="Yoshida Y."/>
            <person name="Ohtoshi R."/>
            <person name="Malay A.D."/>
            <person name="Moran D.A.P."/>
            <person name="Tomita M."/>
            <person name="Numata K."/>
            <person name="Arakawa K."/>
        </authorList>
    </citation>
    <scope>NUCLEOTIDE SEQUENCE</scope>
</reference>
<dbReference type="Proteomes" id="UP000887116">
    <property type="component" value="Unassembled WGS sequence"/>
</dbReference>
<dbReference type="Gene3D" id="1.25.40.420">
    <property type="match status" value="1"/>
</dbReference>
<dbReference type="PROSITE" id="PS50144">
    <property type="entry name" value="MATH"/>
    <property type="match status" value="1"/>
</dbReference>
<name>A0A8X6F6J7_TRICU</name>
<dbReference type="Gene3D" id="2.60.210.10">
    <property type="entry name" value="Apoptosis, Tumor Necrosis Factor Receptor Associated Protein 2, Chain A"/>
    <property type="match status" value="1"/>
</dbReference>
<comment type="caution">
    <text evidence="2">The sequence shown here is derived from an EMBL/GenBank/DDBJ whole genome shotgun (WGS) entry which is preliminary data.</text>
</comment>
<evidence type="ECO:0000259" key="1">
    <source>
        <dbReference type="PROSITE" id="PS50144"/>
    </source>
</evidence>
<dbReference type="OrthoDB" id="624345at2759"/>
<accession>A0A8X6F6J7</accession>
<dbReference type="SUPFAM" id="SSF49599">
    <property type="entry name" value="TRAF domain-like"/>
    <property type="match status" value="1"/>
</dbReference>
<proteinExistence type="predicted"/>
<dbReference type="InterPro" id="IPR002083">
    <property type="entry name" value="MATH/TRAF_dom"/>
</dbReference>
<evidence type="ECO:0000313" key="3">
    <source>
        <dbReference type="Proteomes" id="UP000887116"/>
    </source>
</evidence>
<dbReference type="CDD" id="cd00121">
    <property type="entry name" value="MATH"/>
    <property type="match status" value="1"/>
</dbReference>
<dbReference type="Gene3D" id="3.30.710.10">
    <property type="entry name" value="Potassium Channel Kv1.1, Chain A"/>
    <property type="match status" value="1"/>
</dbReference>
<gene>
    <name evidence="2" type="primary">Tdpoz4_36</name>
    <name evidence="2" type="ORF">TNCT_287751</name>
</gene>